<dbReference type="Gene3D" id="1.10.4030.10">
    <property type="entry name" value="Porin chaperone SurA, peptide-binding domain"/>
    <property type="match status" value="1"/>
</dbReference>
<dbReference type="InterPro" id="IPR052029">
    <property type="entry name" value="PpiD_chaperone"/>
</dbReference>
<dbReference type="SUPFAM" id="SSF109998">
    <property type="entry name" value="Triger factor/SurA peptide-binding domain-like"/>
    <property type="match status" value="1"/>
</dbReference>
<feature type="domain" description="PpiC" evidence="13">
    <location>
        <begin position="266"/>
        <end position="356"/>
    </location>
</feature>
<evidence type="ECO:0000256" key="10">
    <source>
        <dbReference type="ARBA" id="ARBA00042775"/>
    </source>
</evidence>
<evidence type="ECO:0000256" key="8">
    <source>
        <dbReference type="ARBA" id="ARBA00038408"/>
    </source>
</evidence>
<dbReference type="GO" id="GO:0003755">
    <property type="term" value="F:peptidyl-prolyl cis-trans isomerase activity"/>
    <property type="evidence" value="ECO:0007669"/>
    <property type="project" value="UniProtKB-KW"/>
</dbReference>
<name>A0A4R2TCX5_9PAST</name>
<dbReference type="SUPFAM" id="SSF54534">
    <property type="entry name" value="FKBP-like"/>
    <property type="match status" value="1"/>
</dbReference>
<comment type="caution">
    <text evidence="14">The sequence shown here is derived from an EMBL/GenBank/DDBJ whole genome shotgun (WGS) entry which is preliminary data.</text>
</comment>
<dbReference type="InterPro" id="IPR046357">
    <property type="entry name" value="PPIase_dom_sf"/>
</dbReference>
<dbReference type="Pfam" id="PF13624">
    <property type="entry name" value="SurA_N_3"/>
    <property type="match status" value="1"/>
</dbReference>
<comment type="subcellular location">
    <subcellularLocation>
        <location evidence="1">Cell inner membrane</location>
        <topology evidence="1">Single-pass type II membrane protein</topology>
        <orientation evidence="1">Periplasmic side</orientation>
    </subcellularLocation>
</comment>
<evidence type="ECO:0000256" key="7">
    <source>
        <dbReference type="ARBA" id="ARBA00023186"/>
    </source>
</evidence>
<keyword evidence="6 12" id="KW-0472">Membrane</keyword>
<evidence type="ECO:0000256" key="1">
    <source>
        <dbReference type="ARBA" id="ARBA00004382"/>
    </source>
</evidence>
<dbReference type="AlphaFoldDB" id="A0A4R2TCX5"/>
<dbReference type="NCBIfam" id="NF008054">
    <property type="entry name" value="PRK10788.1"/>
    <property type="match status" value="1"/>
</dbReference>
<organism evidence="14 15">
    <name type="scientific">Cricetibacter osteomyelitidis</name>
    <dbReference type="NCBI Taxonomy" id="1521931"/>
    <lineage>
        <taxon>Bacteria</taxon>
        <taxon>Pseudomonadati</taxon>
        <taxon>Pseudomonadota</taxon>
        <taxon>Gammaproteobacteria</taxon>
        <taxon>Pasteurellales</taxon>
        <taxon>Pasteurellaceae</taxon>
        <taxon>Cricetibacter</taxon>
    </lineage>
</organism>
<dbReference type="PROSITE" id="PS50198">
    <property type="entry name" value="PPIC_PPIASE_2"/>
    <property type="match status" value="1"/>
</dbReference>
<accession>A0A4R2TCX5</accession>
<dbReference type="InterPro" id="IPR000297">
    <property type="entry name" value="PPIase_PpiC"/>
</dbReference>
<keyword evidence="7" id="KW-0143">Chaperone</keyword>
<keyword evidence="4 12" id="KW-0812">Transmembrane</keyword>
<evidence type="ECO:0000256" key="11">
    <source>
        <dbReference type="PROSITE-ProRule" id="PRU00278"/>
    </source>
</evidence>
<evidence type="ECO:0000313" key="14">
    <source>
        <dbReference type="EMBL" id="TCP94958.1"/>
    </source>
</evidence>
<dbReference type="GO" id="GO:0005886">
    <property type="term" value="C:plasma membrane"/>
    <property type="evidence" value="ECO:0007669"/>
    <property type="project" value="UniProtKB-SubCell"/>
</dbReference>
<dbReference type="Proteomes" id="UP000295763">
    <property type="component" value="Unassembled WGS sequence"/>
</dbReference>
<evidence type="ECO:0000259" key="13">
    <source>
        <dbReference type="PROSITE" id="PS50198"/>
    </source>
</evidence>
<evidence type="ECO:0000256" key="3">
    <source>
        <dbReference type="ARBA" id="ARBA00022519"/>
    </source>
</evidence>
<dbReference type="InterPro" id="IPR023058">
    <property type="entry name" value="PPIase_PpiC_CS"/>
</dbReference>
<keyword evidence="11 14" id="KW-0413">Isomerase</keyword>
<keyword evidence="5 12" id="KW-1133">Transmembrane helix</keyword>
<evidence type="ECO:0000313" key="15">
    <source>
        <dbReference type="Proteomes" id="UP000295763"/>
    </source>
</evidence>
<keyword evidence="2" id="KW-1003">Cell membrane</keyword>
<dbReference type="Pfam" id="PF00639">
    <property type="entry name" value="Rotamase"/>
    <property type="match status" value="1"/>
</dbReference>
<evidence type="ECO:0000256" key="2">
    <source>
        <dbReference type="ARBA" id="ARBA00022475"/>
    </source>
</evidence>
<evidence type="ECO:0000256" key="4">
    <source>
        <dbReference type="ARBA" id="ARBA00022692"/>
    </source>
</evidence>
<evidence type="ECO:0000256" key="12">
    <source>
        <dbReference type="SAM" id="Phobius"/>
    </source>
</evidence>
<dbReference type="EMBL" id="SLYB01000012">
    <property type="protein sequence ID" value="TCP94958.1"/>
    <property type="molecule type" value="Genomic_DNA"/>
</dbReference>
<feature type="transmembrane region" description="Helical" evidence="12">
    <location>
        <begin position="12"/>
        <end position="36"/>
    </location>
</feature>
<proteinExistence type="inferred from homology"/>
<keyword evidence="15" id="KW-1185">Reference proteome</keyword>
<dbReference type="PANTHER" id="PTHR47529:SF1">
    <property type="entry name" value="PERIPLASMIC CHAPERONE PPID"/>
    <property type="match status" value="1"/>
</dbReference>
<dbReference type="InterPro" id="IPR027304">
    <property type="entry name" value="Trigger_fact/SurA_dom_sf"/>
</dbReference>
<evidence type="ECO:0000256" key="6">
    <source>
        <dbReference type="ARBA" id="ARBA00023136"/>
    </source>
</evidence>
<gene>
    <name evidence="14" type="ORF">EDC44_11217</name>
</gene>
<evidence type="ECO:0000256" key="5">
    <source>
        <dbReference type="ARBA" id="ARBA00022989"/>
    </source>
</evidence>
<dbReference type="PANTHER" id="PTHR47529">
    <property type="entry name" value="PEPTIDYL-PROLYL CIS-TRANS ISOMERASE D"/>
    <property type="match status" value="1"/>
</dbReference>
<reference evidence="14 15" key="1">
    <citation type="submission" date="2019-03" db="EMBL/GenBank/DDBJ databases">
        <title>Genomic Encyclopedia of Type Strains, Phase IV (KMG-IV): sequencing the most valuable type-strain genomes for metagenomic binning, comparative biology and taxonomic classification.</title>
        <authorList>
            <person name="Goeker M."/>
        </authorList>
    </citation>
    <scope>NUCLEOTIDE SEQUENCE [LARGE SCALE GENOMIC DNA]</scope>
    <source>
        <strain evidence="14 15">DSM 28404</strain>
    </source>
</reference>
<dbReference type="OrthoDB" id="9812372at2"/>
<dbReference type="PROSITE" id="PS01096">
    <property type="entry name" value="PPIC_PPIASE_1"/>
    <property type="match status" value="1"/>
</dbReference>
<sequence length="619" mass="68645">MAIEQLHGISKTWVSKAILGVIAVSFVISGVAGYMFTQQDTSAVKVNGEEVSQRSFQQTYEQQYRQQSQQLGEQFAALADSPEFTTALRQNVLNELINQELLRQYVKELNLDVSDEHIKMAIVSSPIFQTNGKFDNAKYQQLLTGNGITAETYAGYMRQDLKLTQLQNGILASDFVAPAQAEMLAKAFFQVRKVRLAQLPLAAEIAKQTVTEQEMQDYYNNNKAAFLEPEQVKVQYLDLNRKALEDKIKVTDVEVAQYYQDNKAQYMQQHLAHIQLANEQDANRIYQDLQNGSDFAELAKINSQDKPSAVNGGDLSWLPAGALPMTFEAAANSLAVGQYSQPVKVDNSYHIIKVLERKERPLDQVKAEITTKVRNDLFANEFYKVEKQADEKAFEDQSSLNAAAQAAGVKINETSYFSRNDVPQALNYPNVVSNIFSDNLVNGGANSNAISVGEQHSVVFRVVDHKAEGIKPFEQAKADIESYLKRQKAEAVVLTNAADAVKALSENADATVAGVSFGAEQQFSYINVQDPVLANSIFTMSKPQNGKPTFQAVRSGNGDIAIAKLTQVDEPTISEQDMTSFTAQYAQMQQADMFAQLLQALRAKAKIEVNESFINQASE</sequence>
<dbReference type="RefSeq" id="WP_131976770.1">
    <property type="nucleotide sequence ID" value="NZ_SLYB01000012.1"/>
</dbReference>
<keyword evidence="11" id="KW-0697">Rotamase</keyword>
<dbReference type="Gene3D" id="3.10.50.40">
    <property type="match status" value="1"/>
</dbReference>
<comment type="similarity">
    <text evidence="8">Belongs to the PpiD chaperone family.</text>
</comment>
<evidence type="ECO:0000256" key="9">
    <source>
        <dbReference type="ARBA" id="ARBA00040743"/>
    </source>
</evidence>
<keyword evidence="3" id="KW-0997">Cell inner membrane</keyword>
<protein>
    <recommendedName>
        <fullName evidence="9">Periplasmic chaperone PpiD</fullName>
    </recommendedName>
    <alternativeName>
        <fullName evidence="10">Periplasmic folding chaperone</fullName>
    </alternativeName>
</protein>